<proteinExistence type="predicted"/>
<sequence length="297" mass="33601">MRRGEKGVGILVDKDLRELVVEVRKVNYRLMSIKLVAGGFTLNMISAYAPQVGLDEEVKRHFWEDLDEVVRGIPPVRSFSYGEISMATLGRRLGATITCMSALVSELETEVELHCWILLRLLIWKSGKGPCADCKVILSENFTTQHRLLVMYLEIMRKRRKRVVFGLTRIKWGALTKDRAHELGDKLMAMGAWKSSRDASGMWIATANCIREAAREILGVSKGLSGGREGDWWWSNEIQGKVEAKKATYLQVLESVDEEEMKTNKEQYKMAKKDAKLAVTAAKAVAFERLYEELGGK</sequence>
<keyword evidence="1" id="KW-1185">Reference proteome</keyword>
<accession>A0AC58UR67</accession>
<dbReference type="RefSeq" id="XP_075111992.1">
    <property type="nucleotide sequence ID" value="XM_075255891.1"/>
</dbReference>
<reference evidence="1" key="1">
    <citation type="journal article" date="2014" name="Nat. Commun.">
        <title>The tobacco genome sequence and its comparison with those of tomato and potato.</title>
        <authorList>
            <person name="Sierro N."/>
            <person name="Battey J.N."/>
            <person name="Ouadi S."/>
            <person name="Bakaher N."/>
            <person name="Bovet L."/>
            <person name="Willig A."/>
            <person name="Goepfert S."/>
            <person name="Peitsch M.C."/>
            <person name="Ivanov N.V."/>
        </authorList>
    </citation>
    <scope>NUCLEOTIDE SEQUENCE [LARGE SCALE GENOMIC DNA]</scope>
</reference>
<protein>
    <submittedName>
        <fullName evidence="2">Uncharacterized protein LOC142182035</fullName>
    </submittedName>
</protein>
<name>A0AC58UR67_TOBAC</name>
<reference evidence="2" key="2">
    <citation type="submission" date="2025-08" db="UniProtKB">
        <authorList>
            <consortium name="RefSeq"/>
        </authorList>
    </citation>
    <scope>IDENTIFICATION</scope>
    <source>
        <tissue evidence="2">Leaf</tissue>
    </source>
</reference>
<gene>
    <name evidence="2" type="primary">LOC142182035</name>
</gene>
<evidence type="ECO:0000313" key="1">
    <source>
        <dbReference type="Proteomes" id="UP000790787"/>
    </source>
</evidence>
<dbReference type="Proteomes" id="UP000790787">
    <property type="component" value="Chromosome 6"/>
</dbReference>
<evidence type="ECO:0000313" key="2">
    <source>
        <dbReference type="RefSeq" id="XP_075111992.1"/>
    </source>
</evidence>
<organism evidence="1 2">
    <name type="scientific">Nicotiana tabacum</name>
    <name type="common">Common tobacco</name>
    <dbReference type="NCBI Taxonomy" id="4097"/>
    <lineage>
        <taxon>Eukaryota</taxon>
        <taxon>Viridiplantae</taxon>
        <taxon>Streptophyta</taxon>
        <taxon>Embryophyta</taxon>
        <taxon>Tracheophyta</taxon>
        <taxon>Spermatophyta</taxon>
        <taxon>Magnoliopsida</taxon>
        <taxon>eudicotyledons</taxon>
        <taxon>Gunneridae</taxon>
        <taxon>Pentapetalae</taxon>
        <taxon>asterids</taxon>
        <taxon>lamiids</taxon>
        <taxon>Solanales</taxon>
        <taxon>Solanaceae</taxon>
        <taxon>Nicotianoideae</taxon>
        <taxon>Nicotianeae</taxon>
        <taxon>Nicotiana</taxon>
    </lineage>
</organism>